<organism evidence="4 5">
    <name type="scientific">Stereocaulon virgatum</name>
    <dbReference type="NCBI Taxonomy" id="373712"/>
    <lineage>
        <taxon>Eukaryota</taxon>
        <taxon>Fungi</taxon>
        <taxon>Dikarya</taxon>
        <taxon>Ascomycota</taxon>
        <taxon>Pezizomycotina</taxon>
        <taxon>Lecanoromycetes</taxon>
        <taxon>OSLEUM clade</taxon>
        <taxon>Lecanoromycetidae</taxon>
        <taxon>Lecanorales</taxon>
        <taxon>Lecanorineae</taxon>
        <taxon>Stereocaulaceae</taxon>
        <taxon>Stereocaulon</taxon>
    </lineage>
</organism>
<dbReference type="PANTHER" id="PTHR23176:SF125">
    <property type="entry name" value="GTPASE ACTIVATOR (BEM2), PUTATIVE (AFU_ORTHOLOGUE AFUA_7G04450)-RELATED"/>
    <property type="match status" value="1"/>
</dbReference>
<name>A0ABR4AL32_9LECA</name>
<dbReference type="PANTHER" id="PTHR23176">
    <property type="entry name" value="RHO/RAC/CDC GTPASE-ACTIVATING PROTEIN"/>
    <property type="match status" value="1"/>
</dbReference>
<protein>
    <recommendedName>
        <fullName evidence="3">Rho-GAP domain-containing protein</fullName>
    </recommendedName>
</protein>
<dbReference type="CDD" id="cd00159">
    <property type="entry name" value="RhoGAP"/>
    <property type="match status" value="1"/>
</dbReference>
<sequence length="669" mass="73793">MARPASLSLTVPRRASAISSDITSPTEAGSNSSSPREAVPVHAQRLDPNPPQSCSAEVRPNSPDFTSLPPFPSSPTDGTRHAREPSKGFFSNLKASKSSNKVYQVEPSKVQPSIRQVSEDIPRSKYDMNEDSIYSLRKSPGSTPDLSLSTTDGSSMEDREVNQSQRPRIPRRPVGTPIVSDSTIATSPTEIEPGGRKPKPRFGALLNRTRSTRREDGGRNSKPTTPILITGPEIRMQYDGADEDDRHHPGPKTAPLQQDRSLRDMMNSARNRSADRQPQRDRSQEKITMRRVEKAASGGLSNSLSGGLREGGGSHLFTNIKNNTTKAADGLGKAGKGFFGKIARSGSSNAKDEEPERYVISVINLPLVEQTRRTRIAQRLEDSKDKTEFWMPALPWRCIDYLNFRGCEEEGLYRVPGSDKEIRHWQKRFDQEGDINLFEEPDLYDINIIGSMFKSWLRGLPSEILPKDSQDRISAACQGKREVPQLLKDELSSLPPWNYYLLFAVTCHLSLLTAYAEKNKMTYSNLCICFQPALRMDAVCFSFLVQDWRNCWQGCWTEKKALADEYRILDNESPADGSGPSSVADSASSTAVDDRSLASAGSHKVSIAGRGNQGRPPTLNLTKASEQRLMTPTSEAKNGSRNGYAGSSTQLPELAPMMPLSPFSLAGNV</sequence>
<dbReference type="SUPFAM" id="SSF48350">
    <property type="entry name" value="GTPase activation domain, GAP"/>
    <property type="match status" value="1"/>
</dbReference>
<feature type="compositionally biased region" description="Basic and acidic residues" evidence="2">
    <location>
        <begin position="272"/>
        <end position="294"/>
    </location>
</feature>
<feature type="compositionally biased region" description="Basic and acidic residues" evidence="2">
    <location>
        <begin position="117"/>
        <end position="128"/>
    </location>
</feature>
<evidence type="ECO:0000259" key="3">
    <source>
        <dbReference type="PROSITE" id="PS50238"/>
    </source>
</evidence>
<feature type="compositionally biased region" description="Polar residues" evidence="2">
    <location>
        <begin position="93"/>
        <end position="102"/>
    </location>
</feature>
<evidence type="ECO:0000256" key="1">
    <source>
        <dbReference type="ARBA" id="ARBA00022468"/>
    </source>
</evidence>
<gene>
    <name evidence="4" type="ORF">N7G274_001658</name>
</gene>
<dbReference type="Proteomes" id="UP001590950">
    <property type="component" value="Unassembled WGS sequence"/>
</dbReference>
<feature type="compositionally biased region" description="Polar residues" evidence="2">
    <location>
        <begin position="140"/>
        <end position="154"/>
    </location>
</feature>
<dbReference type="PROSITE" id="PS50238">
    <property type="entry name" value="RHOGAP"/>
    <property type="match status" value="1"/>
</dbReference>
<keyword evidence="5" id="KW-1185">Reference proteome</keyword>
<accession>A0ABR4AL32</accession>
<dbReference type="SMART" id="SM00324">
    <property type="entry name" value="RhoGAP"/>
    <property type="match status" value="1"/>
</dbReference>
<dbReference type="InterPro" id="IPR000198">
    <property type="entry name" value="RhoGAP_dom"/>
</dbReference>
<dbReference type="InterPro" id="IPR008936">
    <property type="entry name" value="Rho_GTPase_activation_prot"/>
</dbReference>
<keyword evidence="1" id="KW-0343">GTPase activation</keyword>
<feature type="compositionally biased region" description="Polar residues" evidence="2">
    <location>
        <begin position="619"/>
        <end position="651"/>
    </location>
</feature>
<evidence type="ECO:0000313" key="5">
    <source>
        <dbReference type="Proteomes" id="UP001590950"/>
    </source>
</evidence>
<feature type="compositionally biased region" description="Polar residues" evidence="2">
    <location>
        <begin position="17"/>
        <end position="35"/>
    </location>
</feature>
<dbReference type="InterPro" id="IPR050729">
    <property type="entry name" value="Rho-GAP"/>
</dbReference>
<evidence type="ECO:0000256" key="2">
    <source>
        <dbReference type="SAM" id="MobiDB-lite"/>
    </source>
</evidence>
<evidence type="ECO:0000313" key="4">
    <source>
        <dbReference type="EMBL" id="KAL2046211.1"/>
    </source>
</evidence>
<dbReference type="Pfam" id="PF00620">
    <property type="entry name" value="RhoGAP"/>
    <property type="match status" value="1"/>
</dbReference>
<feature type="compositionally biased region" description="Low complexity" evidence="2">
    <location>
        <begin position="297"/>
        <end position="307"/>
    </location>
</feature>
<feature type="region of interest" description="Disordered" evidence="2">
    <location>
        <begin position="1"/>
        <end position="307"/>
    </location>
</feature>
<feature type="compositionally biased region" description="Polar residues" evidence="2">
    <location>
        <begin position="179"/>
        <end position="189"/>
    </location>
</feature>
<feature type="region of interest" description="Disordered" evidence="2">
    <location>
        <begin position="573"/>
        <end position="669"/>
    </location>
</feature>
<dbReference type="EMBL" id="JBEFKJ010000004">
    <property type="protein sequence ID" value="KAL2046211.1"/>
    <property type="molecule type" value="Genomic_DNA"/>
</dbReference>
<proteinExistence type="predicted"/>
<feature type="domain" description="Rho-GAP" evidence="3">
    <location>
        <begin position="378"/>
        <end position="569"/>
    </location>
</feature>
<reference evidence="4 5" key="1">
    <citation type="submission" date="2024-09" db="EMBL/GenBank/DDBJ databases">
        <title>Rethinking Asexuality: The Enigmatic Case of Functional Sexual Genes in Lepraria (Stereocaulaceae).</title>
        <authorList>
            <person name="Doellman M."/>
            <person name="Sun Y."/>
            <person name="Barcenas-Pena A."/>
            <person name="Lumbsch H.T."/>
            <person name="Grewe F."/>
        </authorList>
    </citation>
    <scope>NUCLEOTIDE SEQUENCE [LARGE SCALE GENOMIC DNA]</scope>
    <source>
        <strain evidence="4 5">Mercado 3170</strain>
    </source>
</reference>
<feature type="compositionally biased region" description="Low complexity" evidence="2">
    <location>
        <begin position="575"/>
        <end position="591"/>
    </location>
</feature>
<comment type="caution">
    <text evidence="4">The sequence shown here is derived from an EMBL/GenBank/DDBJ whole genome shotgun (WGS) entry which is preliminary data.</text>
</comment>
<dbReference type="Gene3D" id="1.10.555.10">
    <property type="entry name" value="Rho GTPase activation protein"/>
    <property type="match status" value="1"/>
</dbReference>